<organism evidence="1 2">
    <name type="scientific">Zalaria obscura</name>
    <dbReference type="NCBI Taxonomy" id="2024903"/>
    <lineage>
        <taxon>Eukaryota</taxon>
        <taxon>Fungi</taxon>
        <taxon>Dikarya</taxon>
        <taxon>Ascomycota</taxon>
        <taxon>Pezizomycotina</taxon>
        <taxon>Dothideomycetes</taxon>
        <taxon>Dothideomycetidae</taxon>
        <taxon>Dothideales</taxon>
        <taxon>Zalariaceae</taxon>
        <taxon>Zalaria</taxon>
    </lineage>
</organism>
<accession>A0ACC3SMQ5</accession>
<comment type="caution">
    <text evidence="1">The sequence shown here is derived from an EMBL/GenBank/DDBJ whole genome shotgun (WGS) entry which is preliminary data.</text>
</comment>
<name>A0ACC3SMQ5_9PEZI</name>
<sequence>MAEGLSGAALPLPPSAGVAPGQQPYDHNQGNGFMPPPSVPPLNIPQNNNPLPTAVTSAMGNNGMASPTSAGGTVRRAAPEPNKRALYVGGLDPRVTEDVLKQIFETTGHVLSVKIIPDKNFQSKGFNYGFVEYDDPSSAERAMQTLNGRRVHQSEIRVNWAYQSNTNSKEDTSNHFHIFVGDLSNEVNDEVLLQAFSAFGNVSEARVMWDMKTGRSRGYGFVAFRDRGEAEKALSSMDGEWLGSRAIRCNWANQKGQPSFSQQQAMVSMGMTPTTPYGHHNFPTQGVQSYDMIVGQTPQWQTTCYVGNLTPYTTQNDLVPLFSNFGYVTETRFQSDRGFAFVKMDTHENAAMAICQLSGYQVNGRPLKCSWGKDRPPTGQFDAFSPTGAPASAFPPTPSGYGFPQYGGAPAMSPQGPSPGGFQQPHAGYGAPAMPQPYAQMPQSAGGYGRGAAAPGGYMNQPQAGGFGGSPYGGYSA</sequence>
<evidence type="ECO:0000313" key="2">
    <source>
        <dbReference type="Proteomes" id="UP001320706"/>
    </source>
</evidence>
<keyword evidence="2" id="KW-1185">Reference proteome</keyword>
<gene>
    <name evidence="1" type="primary">PUB1</name>
    <name evidence="1" type="ORF">M8818_000397</name>
</gene>
<reference evidence="1" key="1">
    <citation type="submission" date="2024-02" db="EMBL/GenBank/DDBJ databases">
        <title>Metagenome Assembled Genome of Zalaria obscura JY119.</title>
        <authorList>
            <person name="Vighnesh L."/>
            <person name="Jagadeeshwari U."/>
            <person name="Venkata Ramana C."/>
            <person name="Sasikala C."/>
        </authorList>
    </citation>
    <scope>NUCLEOTIDE SEQUENCE</scope>
    <source>
        <strain evidence="1">JY119</strain>
    </source>
</reference>
<proteinExistence type="predicted"/>
<dbReference type="EMBL" id="JAMKPW020000002">
    <property type="protein sequence ID" value="KAK8219981.1"/>
    <property type="molecule type" value="Genomic_DNA"/>
</dbReference>
<protein>
    <submittedName>
        <fullName evidence="1">E3 ubiquitin-protein ligase pub1</fullName>
    </submittedName>
</protein>
<dbReference type="Proteomes" id="UP001320706">
    <property type="component" value="Unassembled WGS sequence"/>
</dbReference>
<evidence type="ECO:0000313" key="1">
    <source>
        <dbReference type="EMBL" id="KAK8219981.1"/>
    </source>
</evidence>